<proteinExistence type="predicted"/>
<feature type="transmembrane region" description="Helical" evidence="1">
    <location>
        <begin position="24"/>
        <end position="42"/>
    </location>
</feature>
<evidence type="ECO:0000256" key="1">
    <source>
        <dbReference type="SAM" id="Phobius"/>
    </source>
</evidence>
<feature type="transmembrane region" description="Helical" evidence="1">
    <location>
        <begin position="142"/>
        <end position="160"/>
    </location>
</feature>
<sequence>MRAAILAEVTASDVSRAAPLLRTALRLSIIAAVVAAVVLVELTSRSGVLWRLVTFTYQANLLAAGFYVMTLLSPRADTRSALRGAVVLYVVIAGLVWNLFLTDYSMGYTPANFLLHVVVPVLALAEWGLATAGRSDLRWWHPWAWLAYPGCYVVIALAVLNQAGRRAPYYFLDPGSVGTFAVGVNIGLLGAIFLVLGYVLMAFGRTRRRVDPMRG</sequence>
<protein>
    <submittedName>
        <fullName evidence="2">Putative membrane protein</fullName>
    </submittedName>
</protein>
<keyword evidence="1" id="KW-0472">Membrane</keyword>
<organism evidence="2">
    <name type="scientific">Mycobacterium sp. (strain MCS)</name>
    <dbReference type="NCBI Taxonomy" id="164756"/>
    <lineage>
        <taxon>Bacteria</taxon>
        <taxon>Bacillati</taxon>
        <taxon>Actinomycetota</taxon>
        <taxon>Actinomycetes</taxon>
        <taxon>Mycobacteriales</taxon>
        <taxon>Mycobacteriaceae</taxon>
        <taxon>Mycobacterium</taxon>
    </lineage>
</organism>
<dbReference type="NCBIfam" id="NF038065">
    <property type="entry name" value="Pr6Pr"/>
    <property type="match status" value="1"/>
</dbReference>
<keyword evidence="1" id="KW-0812">Transmembrane</keyword>
<dbReference type="KEGG" id="mmc:Mmcs_2730"/>
<feature type="transmembrane region" description="Helical" evidence="1">
    <location>
        <begin position="81"/>
        <end position="101"/>
    </location>
</feature>
<feature type="transmembrane region" description="Helical" evidence="1">
    <location>
        <begin position="113"/>
        <end position="130"/>
    </location>
</feature>
<reference evidence="2" key="1">
    <citation type="submission" date="2006-06" db="EMBL/GenBank/DDBJ databases">
        <title>Complete sequence of chromosome of Mycobacterium sp. MCS.</title>
        <authorList>
            <consortium name="US DOE Joint Genome Institute"/>
            <person name="Copeland A."/>
            <person name="Lucas S."/>
            <person name="Lapidus A."/>
            <person name="Barry K."/>
            <person name="Detter J.C."/>
            <person name="Glavina del Rio T."/>
            <person name="Hammon N."/>
            <person name="Israni S."/>
            <person name="Dalin E."/>
            <person name="Tice H."/>
            <person name="Pitluck S."/>
            <person name="Martinez M."/>
            <person name="Schmutz J."/>
            <person name="Larimer F."/>
            <person name="Land M."/>
            <person name="Hauser L."/>
            <person name="Kyrpides N."/>
            <person name="Kim E."/>
            <person name="Miller C.D."/>
            <person name="Hughes J.E."/>
            <person name="Anderson A.J."/>
            <person name="Sims R.C."/>
            <person name="Richardson P."/>
        </authorList>
    </citation>
    <scope>NUCLEOTIDE SEQUENCE [LARGE SCALE GENOMIC DNA]</scope>
    <source>
        <strain evidence="2">MCS</strain>
    </source>
</reference>
<evidence type="ECO:0000313" key="2">
    <source>
        <dbReference type="EMBL" id="ABG08837.1"/>
    </source>
</evidence>
<keyword evidence="1" id="KW-1133">Transmembrane helix</keyword>
<dbReference type="InterPro" id="IPR049713">
    <property type="entry name" value="Pr6Pr-like"/>
</dbReference>
<feature type="transmembrane region" description="Helical" evidence="1">
    <location>
        <begin position="180"/>
        <end position="204"/>
    </location>
</feature>
<feature type="transmembrane region" description="Helical" evidence="1">
    <location>
        <begin position="48"/>
        <end position="69"/>
    </location>
</feature>
<dbReference type="EMBL" id="CP000384">
    <property type="protein sequence ID" value="ABG08837.1"/>
    <property type="molecule type" value="Genomic_DNA"/>
</dbReference>
<dbReference type="AlphaFoldDB" id="A0A5Q5BKF1"/>
<gene>
    <name evidence="2" type="ordered locus">Mmcs_2730</name>
</gene>
<name>A0A5Q5BKF1_MYCSS</name>
<accession>A0A5Q5BKF1</accession>